<dbReference type="AlphaFoldDB" id="A0A271LUE5"/>
<evidence type="ECO:0000313" key="1">
    <source>
        <dbReference type="EMBL" id="PAQ11407.1"/>
    </source>
</evidence>
<gene>
    <name evidence="1" type="ORF">CIT26_05290</name>
</gene>
<protein>
    <submittedName>
        <fullName evidence="1">Uncharacterized protein</fullName>
    </submittedName>
</protein>
<evidence type="ECO:0000313" key="2">
    <source>
        <dbReference type="Proteomes" id="UP000216442"/>
    </source>
</evidence>
<organism evidence="1 2">
    <name type="scientific">Mesorhizobium temperatum</name>
    <dbReference type="NCBI Taxonomy" id="241416"/>
    <lineage>
        <taxon>Bacteria</taxon>
        <taxon>Pseudomonadati</taxon>
        <taxon>Pseudomonadota</taxon>
        <taxon>Alphaproteobacteria</taxon>
        <taxon>Hyphomicrobiales</taxon>
        <taxon>Phyllobacteriaceae</taxon>
        <taxon>Mesorhizobium</taxon>
    </lineage>
</organism>
<dbReference type="Proteomes" id="UP000216442">
    <property type="component" value="Unassembled WGS sequence"/>
</dbReference>
<accession>A0A271LUE5</accession>
<reference evidence="1 2" key="1">
    <citation type="submission" date="2017-08" db="EMBL/GenBank/DDBJ databases">
        <title>Mesorhizobium wenxinae sp. nov., a novel rhizobial species isolated from root nodules of chickpea (Cicer arietinum L.).</title>
        <authorList>
            <person name="Zhang J."/>
        </authorList>
    </citation>
    <scope>NUCLEOTIDE SEQUENCE [LARGE SCALE GENOMIC DNA]</scope>
    <source>
        <strain evidence="1 2">SDW018</strain>
    </source>
</reference>
<proteinExistence type="predicted"/>
<name>A0A271LUE5_9HYPH</name>
<comment type="caution">
    <text evidence="1">The sequence shown here is derived from an EMBL/GenBank/DDBJ whole genome shotgun (WGS) entry which is preliminary data.</text>
</comment>
<dbReference type="EMBL" id="NPKJ01000019">
    <property type="protein sequence ID" value="PAQ11407.1"/>
    <property type="molecule type" value="Genomic_DNA"/>
</dbReference>
<keyword evidence="2" id="KW-1185">Reference proteome</keyword>
<sequence>MSVSNCGKGAACAIDGKVAIGPEIEAGRKPSAGRNADAAVEFVYATRRAQTLAAQEFQA</sequence>